<comment type="caution">
    <text evidence="1">The sequence shown here is derived from an EMBL/GenBank/DDBJ whole genome shotgun (WGS) entry which is preliminary data.</text>
</comment>
<evidence type="ECO:0000313" key="1">
    <source>
        <dbReference type="EMBL" id="MDI1232480.1"/>
    </source>
</evidence>
<protein>
    <submittedName>
        <fullName evidence="1">Uncharacterized protein</fullName>
    </submittedName>
</protein>
<proteinExistence type="predicted"/>
<sequence length="41" mass="4809">MKYQKQLRNSLLRNYGKLLPQHRQSKLPGIEDIENELGGEL</sequence>
<name>A0AA43TR20_9GAMM</name>
<dbReference type="Proteomes" id="UP001160519">
    <property type="component" value="Unassembled WGS sequence"/>
</dbReference>
<evidence type="ECO:0000313" key="2">
    <source>
        <dbReference type="Proteomes" id="UP001160519"/>
    </source>
</evidence>
<dbReference type="AlphaFoldDB" id="A0AA43TR20"/>
<keyword evidence="2" id="KW-1185">Reference proteome</keyword>
<accession>A0AA43TR20</accession>
<organism evidence="1 2">
    <name type="scientific">Candidatus Methylobacter titanis</name>
    <dbReference type="NCBI Taxonomy" id="3053457"/>
    <lineage>
        <taxon>Bacteria</taxon>
        <taxon>Pseudomonadati</taxon>
        <taxon>Pseudomonadota</taxon>
        <taxon>Gammaproteobacteria</taxon>
        <taxon>Methylococcales</taxon>
        <taxon>Methylococcaceae</taxon>
        <taxon>Methylobacter</taxon>
    </lineage>
</organism>
<dbReference type="EMBL" id="JAQSDF010000092">
    <property type="protein sequence ID" value="MDI1232480.1"/>
    <property type="molecule type" value="Genomic_DNA"/>
</dbReference>
<reference evidence="1" key="1">
    <citation type="submission" date="2023-01" db="EMBL/GenBank/DDBJ databases">
        <title>Biogeochemical cycle of methane in antarctic sediments.</title>
        <authorList>
            <person name="Roldan D.M."/>
            <person name="Menes R.J."/>
        </authorList>
    </citation>
    <scope>NUCLEOTIDE SEQUENCE [LARGE SCALE GENOMIC DNA]</scope>
    <source>
        <strain evidence="1">K-2018 MAG008</strain>
    </source>
</reference>
<gene>
    <name evidence="1" type="ORF">PSU93_15180</name>
</gene>